<dbReference type="Proteomes" id="UP001186944">
    <property type="component" value="Unassembled WGS sequence"/>
</dbReference>
<evidence type="ECO:0000313" key="3">
    <source>
        <dbReference type="Proteomes" id="UP001186944"/>
    </source>
</evidence>
<accession>A0AA89C3K4</accession>
<comment type="caution">
    <text evidence="2">The sequence shown here is derived from an EMBL/GenBank/DDBJ whole genome shotgun (WGS) entry which is preliminary data.</text>
</comment>
<dbReference type="EMBL" id="VSWD01000004">
    <property type="protein sequence ID" value="KAK3104483.1"/>
    <property type="molecule type" value="Genomic_DNA"/>
</dbReference>
<feature type="region of interest" description="Disordered" evidence="1">
    <location>
        <begin position="34"/>
        <end position="71"/>
    </location>
</feature>
<reference evidence="2" key="1">
    <citation type="submission" date="2019-08" db="EMBL/GenBank/DDBJ databases">
        <title>The improved chromosome-level genome for the pearl oyster Pinctada fucata martensii using PacBio sequencing and Hi-C.</title>
        <authorList>
            <person name="Zheng Z."/>
        </authorList>
    </citation>
    <scope>NUCLEOTIDE SEQUENCE</scope>
    <source>
        <strain evidence="2">ZZ-2019</strain>
        <tissue evidence="2">Adductor muscle</tissue>
    </source>
</reference>
<protein>
    <submittedName>
        <fullName evidence="2">Uncharacterized protein</fullName>
    </submittedName>
</protein>
<dbReference type="AlphaFoldDB" id="A0AA89C3K4"/>
<feature type="compositionally biased region" description="Basic and acidic residues" evidence="1">
    <location>
        <begin position="34"/>
        <end position="64"/>
    </location>
</feature>
<evidence type="ECO:0000313" key="2">
    <source>
        <dbReference type="EMBL" id="KAK3104483.1"/>
    </source>
</evidence>
<organism evidence="2 3">
    <name type="scientific">Pinctada imbricata</name>
    <name type="common">Atlantic pearl-oyster</name>
    <name type="synonym">Pinctada martensii</name>
    <dbReference type="NCBI Taxonomy" id="66713"/>
    <lineage>
        <taxon>Eukaryota</taxon>
        <taxon>Metazoa</taxon>
        <taxon>Spiralia</taxon>
        <taxon>Lophotrochozoa</taxon>
        <taxon>Mollusca</taxon>
        <taxon>Bivalvia</taxon>
        <taxon>Autobranchia</taxon>
        <taxon>Pteriomorphia</taxon>
        <taxon>Pterioida</taxon>
        <taxon>Pterioidea</taxon>
        <taxon>Pteriidae</taxon>
        <taxon>Pinctada</taxon>
    </lineage>
</organism>
<evidence type="ECO:0000256" key="1">
    <source>
        <dbReference type="SAM" id="MobiDB-lite"/>
    </source>
</evidence>
<proteinExistence type="predicted"/>
<keyword evidence="3" id="KW-1185">Reference proteome</keyword>
<sequence>MFRVKLAQSAVRSLGRIFCRNKHQRSTLPLFSLKVEKERPNRENSHRNGRESQNEQHSEVRPGARGESVSPDCMQHLSQHLHGNLSNSVIVSMCILMYRSDSYWNQIRRPHHVSRRFFTPQVRTTVLPAVVSTTPNKQRDDYIRSLWKGILSPRRGVSTMKNTQPKSSEIHHLNRNLETLTRDIPLLAPTTESLVTRSSILDFDQTMEDEKVQMLKLMNQASNGDVIAQQKISDLELSRLSDYVGHNQQLSDMFCKACAFFSDPKKCKMRFCAESSSNKTT</sequence>
<gene>
    <name evidence="2" type="ORF">FSP39_003167</name>
</gene>
<name>A0AA89C3K4_PINIB</name>